<protein>
    <submittedName>
        <fullName evidence="2">Uncharacterized protein</fullName>
    </submittedName>
</protein>
<accession>A0A1H5QN04</accession>
<name>A0A1H5QN04_9PSEU</name>
<feature type="region of interest" description="Disordered" evidence="1">
    <location>
        <begin position="33"/>
        <end position="53"/>
    </location>
</feature>
<evidence type="ECO:0000313" key="2">
    <source>
        <dbReference type="EMBL" id="SEF27224.1"/>
    </source>
</evidence>
<dbReference type="AlphaFoldDB" id="A0A1H5QN04"/>
<organism evidence="2 3">
    <name type="scientific">Amycolatopsis pretoriensis</name>
    <dbReference type="NCBI Taxonomy" id="218821"/>
    <lineage>
        <taxon>Bacteria</taxon>
        <taxon>Bacillati</taxon>
        <taxon>Actinomycetota</taxon>
        <taxon>Actinomycetes</taxon>
        <taxon>Pseudonocardiales</taxon>
        <taxon>Pseudonocardiaceae</taxon>
        <taxon>Amycolatopsis</taxon>
    </lineage>
</organism>
<dbReference type="EMBL" id="FNUJ01000003">
    <property type="protein sequence ID" value="SEF27224.1"/>
    <property type="molecule type" value="Genomic_DNA"/>
</dbReference>
<sequence length="53" mass="5423">MAIERTRGWAYLILRTGSRAVLGTGWHLRDGMTAQPAAASGPGPATTSGLVAA</sequence>
<reference evidence="3" key="1">
    <citation type="submission" date="2016-10" db="EMBL/GenBank/DDBJ databases">
        <authorList>
            <person name="Varghese N."/>
            <person name="Submissions S."/>
        </authorList>
    </citation>
    <scope>NUCLEOTIDE SEQUENCE [LARGE SCALE GENOMIC DNA]</scope>
    <source>
        <strain evidence="3">DSM 44654</strain>
    </source>
</reference>
<keyword evidence="3" id="KW-1185">Reference proteome</keyword>
<dbReference type="Proteomes" id="UP000198878">
    <property type="component" value="Unassembled WGS sequence"/>
</dbReference>
<evidence type="ECO:0000256" key="1">
    <source>
        <dbReference type="SAM" id="MobiDB-lite"/>
    </source>
</evidence>
<dbReference type="STRING" id="218821.SAMN05421837_103689"/>
<gene>
    <name evidence="2" type="ORF">SAMN05421837_103689</name>
</gene>
<proteinExistence type="predicted"/>
<dbReference type="RefSeq" id="WP_158104189.1">
    <property type="nucleotide sequence ID" value="NZ_FNUJ01000003.1"/>
</dbReference>
<evidence type="ECO:0000313" key="3">
    <source>
        <dbReference type="Proteomes" id="UP000198878"/>
    </source>
</evidence>